<proteinExistence type="predicted"/>
<dbReference type="EMBL" id="LR031358">
    <property type="protein sequence ID" value="VDB97189.1"/>
    <property type="molecule type" value="Genomic_DNA"/>
</dbReference>
<evidence type="ECO:0000256" key="4">
    <source>
        <dbReference type="ARBA" id="ARBA00022989"/>
    </source>
</evidence>
<feature type="transmembrane region" description="Helical" evidence="6">
    <location>
        <begin position="195"/>
        <end position="216"/>
    </location>
</feature>
<dbReference type="Proteomes" id="UP001281024">
    <property type="component" value="Unassembled WGS sequence"/>
</dbReference>
<accession>A0A6N4A962</accession>
<dbReference type="AlphaFoldDB" id="A0A6N4A962"/>
<dbReference type="InterPro" id="IPR020846">
    <property type="entry name" value="MFS_dom"/>
</dbReference>
<evidence type="ECO:0000256" key="3">
    <source>
        <dbReference type="ARBA" id="ARBA00022692"/>
    </source>
</evidence>
<keyword evidence="4 6" id="KW-1133">Transmembrane helix</keyword>
<feature type="transmembrane region" description="Helical" evidence="6">
    <location>
        <begin position="77"/>
        <end position="104"/>
    </location>
</feature>
<dbReference type="GO" id="GO:0005886">
    <property type="term" value="C:plasma membrane"/>
    <property type="evidence" value="ECO:0007669"/>
    <property type="project" value="UniProtKB-SubCell"/>
</dbReference>
<evidence type="ECO:0000313" key="10">
    <source>
        <dbReference type="EMBL" id="VDB97189.1"/>
    </source>
</evidence>
<dbReference type="PANTHER" id="PTHR42718">
    <property type="entry name" value="MAJOR FACILITATOR SUPERFAMILY MULTIDRUG TRANSPORTER MFSC"/>
    <property type="match status" value="1"/>
</dbReference>
<dbReference type="Gene3D" id="1.20.1720.10">
    <property type="entry name" value="Multidrug resistance protein D"/>
    <property type="match status" value="1"/>
</dbReference>
<keyword evidence="5 6" id="KW-0472">Membrane</keyword>
<feature type="transmembrane region" description="Helical" evidence="6">
    <location>
        <begin position="324"/>
        <end position="345"/>
    </location>
</feature>
<feature type="transmembrane region" description="Helical" evidence="6">
    <location>
        <begin position="427"/>
        <end position="447"/>
    </location>
</feature>
<feature type="transmembrane region" description="Helical" evidence="6">
    <location>
        <begin position="222"/>
        <end position="241"/>
    </location>
</feature>
<evidence type="ECO:0000313" key="11">
    <source>
        <dbReference type="Proteomes" id="UP000181728"/>
    </source>
</evidence>
<feature type="transmembrane region" description="Helical" evidence="6">
    <location>
        <begin position="110"/>
        <end position="127"/>
    </location>
</feature>
<evidence type="ECO:0000256" key="6">
    <source>
        <dbReference type="SAM" id="Phobius"/>
    </source>
</evidence>
<reference evidence="8" key="3">
    <citation type="submission" date="2019-10" db="EMBL/GenBank/DDBJ databases">
        <title>Malate fermentation in French cider.</title>
        <authorList>
            <person name="Cousin F.J."/>
            <person name="Medina Fernandez S."/>
            <person name="Misery B."/>
            <person name="Laplace J.-M."/>
            <person name="Cretenet M."/>
        </authorList>
    </citation>
    <scope>NUCLEOTIDE SEQUENCE</scope>
    <source>
        <strain evidence="8">UCMA15129</strain>
    </source>
</reference>
<evidence type="ECO:0000259" key="7">
    <source>
        <dbReference type="PROSITE" id="PS50850"/>
    </source>
</evidence>
<dbReference type="Pfam" id="PF07690">
    <property type="entry name" value="MFS_1"/>
    <property type="match status" value="1"/>
</dbReference>
<feature type="transmembrane region" description="Helical" evidence="6">
    <location>
        <begin position="139"/>
        <end position="158"/>
    </location>
</feature>
<feature type="transmembrane region" description="Helical" evidence="6">
    <location>
        <begin position="12"/>
        <end position="30"/>
    </location>
</feature>
<dbReference type="PRINTS" id="PR01036">
    <property type="entry name" value="TCRTETB"/>
</dbReference>
<protein>
    <submittedName>
        <fullName evidence="10">Lincomycin resistance protein</fullName>
    </submittedName>
    <submittedName>
        <fullName evidence="9">MFS transporter</fullName>
    </submittedName>
</protein>
<dbReference type="PANTHER" id="PTHR42718:SF9">
    <property type="entry name" value="MAJOR FACILITATOR SUPERFAMILY MULTIDRUG TRANSPORTER MFSC"/>
    <property type="match status" value="1"/>
</dbReference>
<dbReference type="Proteomes" id="UP000181728">
    <property type="component" value="Unassembled WGS sequence"/>
</dbReference>
<feature type="transmembrane region" description="Helical" evidence="6">
    <location>
        <begin position="293"/>
        <end position="312"/>
    </location>
</feature>
<dbReference type="InterPro" id="IPR036259">
    <property type="entry name" value="MFS_trans_sf"/>
</dbReference>
<feature type="transmembrane region" description="Helical" evidence="6">
    <location>
        <begin position="351"/>
        <end position="374"/>
    </location>
</feature>
<gene>
    <name evidence="9" type="ORF">ATX59_01015</name>
    <name evidence="8" type="ORF">GA838_04450</name>
    <name evidence="10" type="ORF">OENI_0193</name>
</gene>
<evidence type="ECO:0000313" key="9">
    <source>
        <dbReference type="EMBL" id="OIM22074.1"/>
    </source>
</evidence>
<organism evidence="9 11">
    <name type="scientific">Oenococcus oeni</name>
    <name type="common">Leuconostoc oenos</name>
    <dbReference type="NCBI Taxonomy" id="1247"/>
    <lineage>
        <taxon>Bacteria</taxon>
        <taxon>Bacillati</taxon>
        <taxon>Bacillota</taxon>
        <taxon>Bacilli</taxon>
        <taxon>Lactobacillales</taxon>
        <taxon>Lactobacillaceae</taxon>
        <taxon>Oenococcus</taxon>
    </lineage>
</organism>
<evidence type="ECO:0000256" key="5">
    <source>
        <dbReference type="ARBA" id="ARBA00023136"/>
    </source>
</evidence>
<dbReference type="PROSITE" id="PS50850">
    <property type="entry name" value="MFS"/>
    <property type="match status" value="1"/>
</dbReference>
<feature type="transmembrane region" description="Helical" evidence="6">
    <location>
        <begin position="50"/>
        <end position="70"/>
    </location>
</feature>
<feature type="transmembrane region" description="Helical" evidence="6">
    <location>
        <begin position="395"/>
        <end position="415"/>
    </location>
</feature>
<dbReference type="InterPro" id="IPR011701">
    <property type="entry name" value="MFS"/>
</dbReference>
<dbReference type="Gene3D" id="1.20.1250.20">
    <property type="entry name" value="MFS general substrate transporter like domains"/>
    <property type="match status" value="1"/>
</dbReference>
<comment type="subcellular location">
    <subcellularLocation>
        <location evidence="1">Cell membrane</location>
        <topology evidence="1">Multi-pass membrane protein</topology>
    </subcellularLocation>
</comment>
<feature type="transmembrane region" description="Helical" evidence="6">
    <location>
        <begin position="164"/>
        <end position="183"/>
    </location>
</feature>
<dbReference type="GO" id="GO:0022857">
    <property type="term" value="F:transmembrane transporter activity"/>
    <property type="evidence" value="ECO:0007669"/>
    <property type="project" value="InterPro"/>
</dbReference>
<feature type="domain" description="Major facilitator superfamily (MFS) profile" evidence="7">
    <location>
        <begin position="12"/>
        <end position="449"/>
    </location>
</feature>
<keyword evidence="3 6" id="KW-0812">Transmembrane</keyword>
<dbReference type="SUPFAM" id="SSF103473">
    <property type="entry name" value="MFS general substrate transporter"/>
    <property type="match status" value="1"/>
</dbReference>
<keyword evidence="2" id="KW-0813">Transport</keyword>
<evidence type="ECO:0000256" key="1">
    <source>
        <dbReference type="ARBA" id="ARBA00004651"/>
    </source>
</evidence>
<feature type="transmembrane region" description="Helical" evidence="6">
    <location>
        <begin position="262"/>
        <end position="287"/>
    </location>
</feature>
<dbReference type="RefSeq" id="WP_032811582.1">
    <property type="nucleotide sequence ID" value="NZ_LR031358.1"/>
</dbReference>
<dbReference type="Proteomes" id="UP000294726">
    <property type="component" value="Chromosome"/>
</dbReference>
<name>A0A6N4A962_OENOE</name>
<dbReference type="EMBL" id="WERV01000003">
    <property type="protein sequence ID" value="MDV7715021.1"/>
    <property type="molecule type" value="Genomic_DNA"/>
</dbReference>
<evidence type="ECO:0000256" key="2">
    <source>
        <dbReference type="ARBA" id="ARBA00022448"/>
    </source>
</evidence>
<evidence type="ECO:0000313" key="12">
    <source>
        <dbReference type="Proteomes" id="UP000294726"/>
    </source>
</evidence>
<dbReference type="EMBL" id="MLOK01000012">
    <property type="protein sequence ID" value="OIM22074.1"/>
    <property type="molecule type" value="Genomic_DNA"/>
</dbReference>
<reference evidence="10 12" key="2">
    <citation type="submission" date="2018-08" db="EMBL/GenBank/DDBJ databases">
        <authorList>
            <person name="Lorentzen P. G. S. M."/>
        </authorList>
    </citation>
    <scope>NUCLEOTIDE SEQUENCE [LARGE SCALE GENOMIC DNA]</scope>
    <source>
        <strain evidence="10 12">CRBO_1381</strain>
    </source>
</reference>
<sequence length="456" mass="50147">MSNLSDIQKKFFINVLLATSFTFSISQSAMTTIYPTLMKHFSVAVSSVQWLTTGFMLVMVLMMPLSPWFLKNVPFKAFLLSLQIIFLFGTLVAITAGNFSLLVIGRLLEGAAVGLLFPSFQSVILSITPEEKRLTQMGLVGLVMGSALAVGPIVSGVILEIFDWQAVFSFFLLILIILFLLSLKFIKNVMPHEPYHFDVISSISLMGLVMLLYALQTMTTKITISLLFIFFVGLLLFGYFVQRQFSIKEPLLDLRVLKNAAFRLGMFLTAGSYIALIVTTVLMPIYFQKILGVNALWSGLMMVPAAISLSILNRRSAEVMKRFGLKTTMLIGSAMILIGFFGLLITCQIKLWLLAIIFAALVESGNAFMMMPAVTYANNALEKDLIPHGTALITTVRQIAGVIGVLIISQVLTLVSKPLQVSMKGMLASFAVSAILAAILLILVLRIKNRGANKLL</sequence>
<reference evidence="9 11" key="1">
    <citation type="journal article" date="2016" name="BMC Genomics">
        <title>Consensus pan-genome assembly of the specialised wine bacterium Oenococcus oeni.</title>
        <authorList>
            <person name="Sternes P.R."/>
            <person name="Borneman A.R."/>
        </authorList>
    </citation>
    <scope>NUCLEOTIDE SEQUENCE [LARGE SCALE GENOMIC DNA]</scope>
    <source>
        <strain evidence="9 11">AWRIB661</strain>
    </source>
</reference>
<evidence type="ECO:0000313" key="8">
    <source>
        <dbReference type="EMBL" id="MDV7715021.1"/>
    </source>
</evidence>